<organism evidence="1">
    <name type="scientific">Siphoviridae sp. ctaLC6</name>
    <dbReference type="NCBI Taxonomy" id="2826387"/>
    <lineage>
        <taxon>Viruses</taxon>
        <taxon>Duplodnaviria</taxon>
        <taxon>Heunggongvirae</taxon>
        <taxon>Uroviricota</taxon>
        <taxon>Caudoviricetes</taxon>
    </lineage>
</organism>
<reference evidence="1" key="1">
    <citation type="journal article" date="2021" name="Proc. Natl. Acad. Sci. U.S.A.">
        <title>A Catalog of Tens of Thousands of Viruses from Human Metagenomes Reveals Hidden Associations with Chronic Diseases.</title>
        <authorList>
            <person name="Tisza M.J."/>
            <person name="Buck C.B."/>
        </authorList>
    </citation>
    <scope>NUCLEOTIDE SEQUENCE</scope>
    <source>
        <strain evidence="1">CtaLC6</strain>
    </source>
</reference>
<sequence>MTLVFIGNGDMQVYGLTIKCKTMGKEKVTVNDLKVTLSEIGVTSGLKQEKIIQRLQVNGCLIAMVTDVLDQLIKDEQGMFRLLSVQYKQEQKMHYTQMQDAAKKYYFHLKPFNKSFFGDESICANLEDNANDIYEIIKLLADHTNDHKDMEVIKRNLRKRKLNHHIFD</sequence>
<evidence type="ECO:0000313" key="1">
    <source>
        <dbReference type="EMBL" id="DAD84261.1"/>
    </source>
</evidence>
<protein>
    <submittedName>
        <fullName evidence="1">Uncharacterized protein</fullName>
    </submittedName>
</protein>
<accession>A0A8S5MPG6</accession>
<proteinExistence type="predicted"/>
<name>A0A8S5MPG6_9CAUD</name>
<dbReference type="EMBL" id="BK014957">
    <property type="protein sequence ID" value="DAD84261.1"/>
    <property type="molecule type" value="Genomic_DNA"/>
</dbReference>